<evidence type="ECO:0000256" key="2">
    <source>
        <dbReference type="ARBA" id="ARBA00022801"/>
    </source>
</evidence>
<dbReference type="NCBIfam" id="TIGR01076">
    <property type="entry name" value="sortase_fam"/>
    <property type="match status" value="1"/>
</dbReference>
<dbReference type="InterPro" id="IPR005754">
    <property type="entry name" value="Sortase"/>
</dbReference>
<dbReference type="SUPFAM" id="SSF63817">
    <property type="entry name" value="Sortase"/>
    <property type="match status" value="1"/>
</dbReference>
<evidence type="ECO:0000256" key="3">
    <source>
        <dbReference type="ARBA" id="ARBA00022807"/>
    </source>
</evidence>
<dbReference type="InterPro" id="IPR023365">
    <property type="entry name" value="Sortase_dom-sf"/>
</dbReference>
<dbReference type="InterPro" id="IPR042007">
    <property type="entry name" value="Sortase_A"/>
</dbReference>
<dbReference type="GO" id="GO:0008234">
    <property type="term" value="F:cysteine-type peptidase activity"/>
    <property type="evidence" value="ECO:0007669"/>
    <property type="project" value="UniProtKB-KW"/>
</dbReference>
<dbReference type="AlphaFoldDB" id="A0A1G8JLQ5"/>
<feature type="active site" description="Proton donor/acceptor" evidence="4">
    <location>
        <position position="129"/>
    </location>
</feature>
<accession>A0A1G8JLQ5</accession>
<sequence length="232" mass="25940">MKKFFAVLLIAFGLLLIFTPKIKDQVIQNTINNTVEVVADYPPEKIKENEQNEEAEFDFSIVEDISVTGTLLDASKINKNLLIGQLVIPSVDMNIPIFKGINNANLLAGSASMRKDQKMGQGNYPLAGHYSKDKNILFGSLMDVKKGDIIRLTDNETIYEYVAYDVTTVPDTAVYIIEDQEAKKRGNAILSLMTCYYSSSTGKRYFVMADFKTSYPYSKDLLHSEAAYNAAN</sequence>
<dbReference type="Proteomes" id="UP000183255">
    <property type="component" value="Unassembled WGS sequence"/>
</dbReference>
<evidence type="ECO:0000256" key="1">
    <source>
        <dbReference type="ARBA" id="ARBA00022670"/>
    </source>
</evidence>
<keyword evidence="2" id="KW-0378">Hydrolase</keyword>
<dbReference type="EMBL" id="FNDZ01000002">
    <property type="protein sequence ID" value="SDI32158.1"/>
    <property type="molecule type" value="Genomic_DNA"/>
</dbReference>
<dbReference type="CDD" id="cd06165">
    <property type="entry name" value="Sortase_A"/>
    <property type="match status" value="1"/>
</dbReference>
<evidence type="ECO:0000313" key="6">
    <source>
        <dbReference type="Proteomes" id="UP000183255"/>
    </source>
</evidence>
<dbReference type="Pfam" id="PF04203">
    <property type="entry name" value="Sortase"/>
    <property type="match status" value="1"/>
</dbReference>
<keyword evidence="3" id="KW-0788">Thiol protease</keyword>
<name>A0A1G8JLQ5_9CLOT</name>
<keyword evidence="1" id="KW-0645">Protease</keyword>
<dbReference type="Gene3D" id="2.40.260.10">
    <property type="entry name" value="Sortase"/>
    <property type="match status" value="1"/>
</dbReference>
<organism evidence="5 6">
    <name type="scientific">Proteiniclasticum ruminis</name>
    <dbReference type="NCBI Taxonomy" id="398199"/>
    <lineage>
        <taxon>Bacteria</taxon>
        <taxon>Bacillati</taxon>
        <taxon>Bacillota</taxon>
        <taxon>Clostridia</taxon>
        <taxon>Eubacteriales</taxon>
        <taxon>Clostridiaceae</taxon>
        <taxon>Proteiniclasticum</taxon>
    </lineage>
</organism>
<gene>
    <name evidence="5" type="ORF">SAMN05421804_10247</name>
</gene>
<reference evidence="5 6" key="1">
    <citation type="submission" date="2016-10" db="EMBL/GenBank/DDBJ databases">
        <authorList>
            <person name="de Groot N.N."/>
        </authorList>
    </citation>
    <scope>NUCLEOTIDE SEQUENCE [LARGE SCALE GENOMIC DNA]</scope>
    <source>
        <strain evidence="5 6">CGMCC 1.5058</strain>
    </source>
</reference>
<evidence type="ECO:0000256" key="4">
    <source>
        <dbReference type="PIRSR" id="PIRSR605754-1"/>
    </source>
</evidence>
<feature type="active site" description="Acyl-thioester intermediate" evidence="4">
    <location>
        <position position="195"/>
    </location>
</feature>
<dbReference type="RefSeq" id="WP_242848055.1">
    <property type="nucleotide sequence ID" value="NZ_FNDZ01000002.1"/>
</dbReference>
<protein>
    <submittedName>
        <fullName evidence="5">Sortase A</fullName>
    </submittedName>
</protein>
<dbReference type="GO" id="GO:0006508">
    <property type="term" value="P:proteolysis"/>
    <property type="evidence" value="ECO:0007669"/>
    <property type="project" value="UniProtKB-KW"/>
</dbReference>
<proteinExistence type="predicted"/>
<evidence type="ECO:0000313" key="5">
    <source>
        <dbReference type="EMBL" id="SDI32158.1"/>
    </source>
</evidence>